<dbReference type="Pfam" id="PF00415">
    <property type="entry name" value="RCC1"/>
    <property type="match status" value="1"/>
</dbReference>
<feature type="domain" description="SLH" evidence="6">
    <location>
        <begin position="1064"/>
        <end position="1125"/>
    </location>
</feature>
<evidence type="ECO:0000313" key="7">
    <source>
        <dbReference type="EMBL" id="MFC4303180.1"/>
    </source>
</evidence>
<dbReference type="PROSITE" id="PS51272">
    <property type="entry name" value="SLH"/>
    <property type="match status" value="3"/>
</dbReference>
<dbReference type="RefSeq" id="WP_204605193.1">
    <property type="nucleotide sequence ID" value="NZ_JBHSED010000010.1"/>
</dbReference>
<feature type="signal peptide" evidence="4">
    <location>
        <begin position="1"/>
        <end position="28"/>
    </location>
</feature>
<gene>
    <name evidence="7" type="ORF">ACFO1S_06920</name>
</gene>
<evidence type="ECO:0000256" key="1">
    <source>
        <dbReference type="ARBA" id="ARBA00004196"/>
    </source>
</evidence>
<dbReference type="InterPro" id="IPR013378">
    <property type="entry name" value="InlB-like_B-rpt"/>
</dbReference>
<keyword evidence="4" id="KW-0732">Signal</keyword>
<evidence type="ECO:0000259" key="6">
    <source>
        <dbReference type="PROSITE" id="PS51272"/>
    </source>
</evidence>
<evidence type="ECO:0000313" key="8">
    <source>
        <dbReference type="Proteomes" id="UP001595755"/>
    </source>
</evidence>
<dbReference type="InterPro" id="IPR042229">
    <property type="entry name" value="Listeria/Bacterioides_rpt_sf"/>
</dbReference>
<feature type="region of interest" description="Disordered" evidence="3">
    <location>
        <begin position="695"/>
        <end position="719"/>
    </location>
</feature>
<proteinExistence type="predicted"/>
<dbReference type="InterPro" id="IPR013783">
    <property type="entry name" value="Ig-like_fold"/>
</dbReference>
<dbReference type="InterPro" id="IPR001119">
    <property type="entry name" value="SLH_dom"/>
</dbReference>
<feature type="chain" id="PRO_5047264118" evidence="4">
    <location>
        <begin position="29"/>
        <end position="1125"/>
    </location>
</feature>
<feature type="domain" description="SLH" evidence="6">
    <location>
        <begin position="937"/>
        <end position="996"/>
    </location>
</feature>
<evidence type="ECO:0000256" key="2">
    <source>
        <dbReference type="ARBA" id="ARBA00022737"/>
    </source>
</evidence>
<dbReference type="PROSITE" id="PS50853">
    <property type="entry name" value="FN3"/>
    <property type="match status" value="1"/>
</dbReference>
<evidence type="ECO:0000259" key="5">
    <source>
        <dbReference type="PROSITE" id="PS50853"/>
    </source>
</evidence>
<dbReference type="Pfam" id="PF00395">
    <property type="entry name" value="SLH"/>
    <property type="match status" value="3"/>
</dbReference>
<dbReference type="InterPro" id="IPR000408">
    <property type="entry name" value="Reg_chr_condens"/>
</dbReference>
<dbReference type="InterPro" id="IPR003961">
    <property type="entry name" value="FN3_dom"/>
</dbReference>
<organism evidence="7 8">
    <name type="scientific">Cohnella boryungensis</name>
    <dbReference type="NCBI Taxonomy" id="768479"/>
    <lineage>
        <taxon>Bacteria</taxon>
        <taxon>Bacillati</taxon>
        <taxon>Bacillota</taxon>
        <taxon>Bacilli</taxon>
        <taxon>Bacillales</taxon>
        <taxon>Paenibacillaceae</taxon>
        <taxon>Cohnella</taxon>
    </lineage>
</organism>
<dbReference type="Proteomes" id="UP001595755">
    <property type="component" value="Unassembled WGS sequence"/>
</dbReference>
<feature type="domain" description="Fibronectin type-III" evidence="5">
    <location>
        <begin position="388"/>
        <end position="494"/>
    </location>
</feature>
<dbReference type="PROSITE" id="PS51257">
    <property type="entry name" value="PROKAR_LIPOPROTEIN"/>
    <property type="match status" value="1"/>
</dbReference>
<dbReference type="Pfam" id="PF12733">
    <property type="entry name" value="Cadherin-like"/>
    <property type="match status" value="1"/>
</dbReference>
<sequence>MSRWNKLGLSLVLLLGCFPFLPERTASASDYVVAPQIAMGYYHSLSLLSDGTVYSWGQNTKGQLGDGTTGGRKVPTKVADLSRVKAVATGIRSSYAMQEDGTLWAWGMNENGQLGDGTSTNRTKPVLIAGISGVRAISTGVSYHTLALTDDGKVWAWGKNDSGELGDGTTIQRDTPVQVSGLTDVVAIAAGGWHSMALKSDGTVWTWGNNEFGELGDGSLVNRSVPHQIAISEVTAISAGNSHSLAVKADGTVWSWGMNTWGMLGDGTSSNRSLPVQTIGVGDVKAVSGGGHHSYALTNQGDVWAWGFNNYGEMGDGTLITRYAPINITALKDIAAIAAGGFSGTAMETDGTVWGWGSNGSGELGDNTTETRLIPVINRAVLDLTPPTVGDPQLIASNVTQSQAMLSWTKASDNLSKPEELEYRVYRVGSNNPSTVSAIESSGTPIGPYEADISEKLATGLYGGQSYHFIVIVKDKAGRKSAYAKLKVNTPEEPTYTIWYEGNGNTSGEPPLDPYEYWENEQAEVLGNTGGLGRAGFSFAGWNAQANGLGMDYQPGDEFLMPAGNVTLYAKWLRDPGTFPPSGDATLSGLILAAAGGQAVALNPSFDRSTVSYSVNVAYGTSSVSVTAATYDPRASVTASVYGRAGTLKLGPLPLMSGAASAQLPLDEGSNRIELNVAAEDGTGERYTISLVRANAPSSGSSDPVQPQQPVTQEEPKTAGLASASVNGQSLQGFLSERRTAEGDTIVMLDRNTESLLARLEREADRFTLRLETGEAAGGRIQLELTGEIVRALENKEANVELRTSLGSYRLPAEEIRILRLSELLEGQNALADITVRLSIAQRANETIAGAKLIAPLIEFSIHADFRGRSVEAARFSTYVERTIRLPEGTDARRVTTAVVVEKDGSLRHVPSRTEIREGKPVAVIHSLTNSVYALISNPVSFADLTGHWAQAEVEDLASRRILNGVDSVRYEPAAPITRAEFAAIIVRALGLSPSEGAGAFADVKPDAWYRAAVATATEYEIVKGNREGTFLPGHTITREEAAVMLARAMKMTGIGVSESLSALDDYEDGKSISPWAQGEVAAAVKGGLLKGVQGGLKPQALITRAETAVMVSRLLQQAGFISVD</sequence>
<dbReference type="SUPFAM" id="SSF50985">
    <property type="entry name" value="RCC1/BLIP-II"/>
    <property type="match status" value="1"/>
</dbReference>
<dbReference type="InterPro" id="IPR051210">
    <property type="entry name" value="Ub_ligase/GEF_domain"/>
</dbReference>
<keyword evidence="8" id="KW-1185">Reference proteome</keyword>
<dbReference type="InterPro" id="IPR009091">
    <property type="entry name" value="RCC1/BLIP-II"/>
</dbReference>
<dbReference type="InterPro" id="IPR036116">
    <property type="entry name" value="FN3_sf"/>
</dbReference>
<accession>A0ABV8S836</accession>
<dbReference type="PROSITE" id="PS00626">
    <property type="entry name" value="RCC1_2"/>
    <property type="match status" value="2"/>
</dbReference>
<dbReference type="PRINTS" id="PR00633">
    <property type="entry name" value="RCCNDNSATION"/>
</dbReference>
<dbReference type="InterPro" id="IPR025883">
    <property type="entry name" value="Cadherin-like_domain"/>
</dbReference>
<dbReference type="Pfam" id="PF09479">
    <property type="entry name" value="Flg_new"/>
    <property type="match status" value="1"/>
</dbReference>
<dbReference type="PANTHER" id="PTHR22870:SF408">
    <property type="entry name" value="OS09G0560450 PROTEIN"/>
    <property type="match status" value="1"/>
</dbReference>
<dbReference type="EMBL" id="JBHSED010000010">
    <property type="protein sequence ID" value="MFC4303180.1"/>
    <property type="molecule type" value="Genomic_DNA"/>
</dbReference>
<dbReference type="SMART" id="SM00060">
    <property type="entry name" value="FN3"/>
    <property type="match status" value="1"/>
</dbReference>
<dbReference type="CDD" id="cd00063">
    <property type="entry name" value="FN3"/>
    <property type="match status" value="1"/>
</dbReference>
<dbReference type="Gene3D" id="2.60.40.10">
    <property type="entry name" value="Immunoglobulins"/>
    <property type="match status" value="1"/>
</dbReference>
<evidence type="ECO:0000256" key="3">
    <source>
        <dbReference type="SAM" id="MobiDB-lite"/>
    </source>
</evidence>
<dbReference type="SUPFAM" id="SSF49265">
    <property type="entry name" value="Fibronectin type III"/>
    <property type="match status" value="1"/>
</dbReference>
<keyword evidence="2" id="KW-0677">Repeat</keyword>
<evidence type="ECO:0000256" key="4">
    <source>
        <dbReference type="SAM" id="SignalP"/>
    </source>
</evidence>
<dbReference type="Pfam" id="PF25390">
    <property type="entry name" value="WD40_RLD"/>
    <property type="match status" value="1"/>
</dbReference>
<comment type="caution">
    <text evidence="7">The sequence shown here is derived from an EMBL/GenBank/DDBJ whole genome shotgun (WGS) entry which is preliminary data.</text>
</comment>
<dbReference type="Gene3D" id="2.130.10.30">
    <property type="entry name" value="Regulator of chromosome condensation 1/beta-lactamase-inhibitor protein II"/>
    <property type="match status" value="2"/>
</dbReference>
<reference evidence="8" key="1">
    <citation type="journal article" date="2019" name="Int. J. Syst. Evol. Microbiol.">
        <title>The Global Catalogue of Microorganisms (GCM) 10K type strain sequencing project: providing services to taxonomists for standard genome sequencing and annotation.</title>
        <authorList>
            <consortium name="The Broad Institute Genomics Platform"/>
            <consortium name="The Broad Institute Genome Sequencing Center for Infectious Disease"/>
            <person name="Wu L."/>
            <person name="Ma J."/>
        </authorList>
    </citation>
    <scope>NUCLEOTIDE SEQUENCE [LARGE SCALE GENOMIC DNA]</scope>
    <source>
        <strain evidence="8">CGMCC 4.1641</strain>
    </source>
</reference>
<dbReference type="NCBIfam" id="TIGR02543">
    <property type="entry name" value="List_Bact_rpt"/>
    <property type="match status" value="1"/>
</dbReference>
<comment type="subcellular location">
    <subcellularLocation>
        <location evidence="1">Cell envelope</location>
    </subcellularLocation>
</comment>
<dbReference type="PANTHER" id="PTHR22870">
    <property type="entry name" value="REGULATOR OF CHROMOSOME CONDENSATION"/>
    <property type="match status" value="1"/>
</dbReference>
<dbReference type="PROSITE" id="PS50012">
    <property type="entry name" value="RCC1_3"/>
    <property type="match status" value="6"/>
</dbReference>
<name>A0ABV8S836_9BACL</name>
<dbReference type="Gene3D" id="2.60.40.4270">
    <property type="entry name" value="Listeria-Bacteroides repeat domain"/>
    <property type="match status" value="1"/>
</dbReference>
<protein>
    <submittedName>
        <fullName evidence="7">S-layer homology domain-containing protein</fullName>
    </submittedName>
</protein>
<feature type="compositionally biased region" description="Low complexity" evidence="3">
    <location>
        <begin position="697"/>
        <end position="713"/>
    </location>
</feature>
<feature type="domain" description="SLH" evidence="6">
    <location>
        <begin position="997"/>
        <end position="1060"/>
    </location>
</feature>
<dbReference type="InterPro" id="IPR058923">
    <property type="entry name" value="RCC1-like_dom"/>
</dbReference>